<evidence type="ECO:0000313" key="12">
    <source>
        <dbReference type="Proteomes" id="UP000321199"/>
    </source>
</evidence>
<dbReference type="PANTHER" id="PTHR38042">
    <property type="entry name" value="UROPORPHYRINOGEN-III SYNTHASE, CHLOROPLASTIC"/>
    <property type="match status" value="1"/>
</dbReference>
<feature type="domain" description="Tetrapyrrole biosynthesis uroporphyrinogen III synthase" evidence="10">
    <location>
        <begin position="20"/>
        <end position="252"/>
    </location>
</feature>
<dbReference type="Gene3D" id="3.40.50.10090">
    <property type="match status" value="2"/>
</dbReference>
<evidence type="ECO:0000256" key="2">
    <source>
        <dbReference type="ARBA" id="ARBA00008133"/>
    </source>
</evidence>
<reference evidence="11 12" key="1">
    <citation type="submission" date="2019-07" db="EMBL/GenBank/DDBJ databases">
        <title>Complete genome sequence of Comamonas sp. NLF 7-7 isolated from livestock.</title>
        <authorList>
            <person name="Kim D.H."/>
            <person name="Kim J.G."/>
        </authorList>
    </citation>
    <scope>NUCLEOTIDE SEQUENCE [LARGE SCALE GENOMIC DNA]</scope>
    <source>
        <strain evidence="11 12">NLF 7-7</strain>
    </source>
</reference>
<keyword evidence="4 9" id="KW-0456">Lyase</keyword>
<dbReference type="GO" id="GO:0006782">
    <property type="term" value="P:protoporphyrinogen IX biosynthetic process"/>
    <property type="evidence" value="ECO:0007669"/>
    <property type="project" value="UniProtKB-UniRule"/>
</dbReference>
<organism evidence="11 12">
    <name type="scientific">Comamonas flocculans</name>
    <dbReference type="NCBI Taxonomy" id="2597701"/>
    <lineage>
        <taxon>Bacteria</taxon>
        <taxon>Pseudomonadati</taxon>
        <taxon>Pseudomonadota</taxon>
        <taxon>Betaproteobacteria</taxon>
        <taxon>Burkholderiales</taxon>
        <taxon>Comamonadaceae</taxon>
        <taxon>Comamonas</taxon>
    </lineage>
</organism>
<dbReference type="AlphaFoldDB" id="A0A5B8RZ18"/>
<evidence type="ECO:0000256" key="7">
    <source>
        <dbReference type="ARBA" id="ARBA00040167"/>
    </source>
</evidence>
<dbReference type="InterPro" id="IPR039793">
    <property type="entry name" value="UROS/Hem4"/>
</dbReference>
<dbReference type="InterPro" id="IPR036108">
    <property type="entry name" value="4pyrrol_syn_uPrphyn_synt_sf"/>
</dbReference>
<dbReference type="Pfam" id="PF02602">
    <property type="entry name" value="HEM4"/>
    <property type="match status" value="1"/>
</dbReference>
<evidence type="ECO:0000256" key="6">
    <source>
        <dbReference type="ARBA" id="ARBA00037589"/>
    </source>
</evidence>
<dbReference type="OrthoDB" id="9787650at2"/>
<comment type="pathway">
    <text evidence="1 9">Porphyrin-containing compound metabolism; protoporphyrin-IX biosynthesis; coproporphyrinogen-III from 5-aminolevulinate: step 3/4.</text>
</comment>
<proteinExistence type="inferred from homology"/>
<evidence type="ECO:0000256" key="8">
    <source>
        <dbReference type="ARBA" id="ARBA00048617"/>
    </source>
</evidence>
<dbReference type="RefSeq" id="WP_146913590.1">
    <property type="nucleotide sequence ID" value="NZ_CP042344.1"/>
</dbReference>
<name>A0A5B8RZ18_9BURK</name>
<dbReference type="GO" id="GO:0004852">
    <property type="term" value="F:uroporphyrinogen-III synthase activity"/>
    <property type="evidence" value="ECO:0007669"/>
    <property type="project" value="UniProtKB-UniRule"/>
</dbReference>
<keyword evidence="5 9" id="KW-0627">Porphyrin biosynthesis</keyword>
<protein>
    <recommendedName>
        <fullName evidence="7 9">Uroporphyrinogen-III synthase</fullName>
        <ecNumber evidence="3 9">4.2.1.75</ecNumber>
    </recommendedName>
</protein>
<comment type="catalytic activity">
    <reaction evidence="8 9">
        <text>hydroxymethylbilane = uroporphyrinogen III + H2O</text>
        <dbReference type="Rhea" id="RHEA:18965"/>
        <dbReference type="ChEBI" id="CHEBI:15377"/>
        <dbReference type="ChEBI" id="CHEBI:57308"/>
        <dbReference type="ChEBI" id="CHEBI:57845"/>
        <dbReference type="EC" id="4.2.1.75"/>
    </reaction>
</comment>
<dbReference type="EMBL" id="CP042344">
    <property type="protein sequence ID" value="QEA14008.1"/>
    <property type="molecule type" value="Genomic_DNA"/>
</dbReference>
<evidence type="ECO:0000256" key="1">
    <source>
        <dbReference type="ARBA" id="ARBA00004772"/>
    </source>
</evidence>
<evidence type="ECO:0000313" key="11">
    <source>
        <dbReference type="EMBL" id="QEA14008.1"/>
    </source>
</evidence>
<dbReference type="KEGG" id="cof:FOZ74_13800"/>
<dbReference type="EC" id="4.2.1.75" evidence="3 9"/>
<comment type="similarity">
    <text evidence="2 9">Belongs to the uroporphyrinogen-III synthase family.</text>
</comment>
<accession>A0A5B8RZ18</accession>
<evidence type="ECO:0000256" key="4">
    <source>
        <dbReference type="ARBA" id="ARBA00023239"/>
    </source>
</evidence>
<evidence type="ECO:0000256" key="9">
    <source>
        <dbReference type="RuleBase" id="RU366031"/>
    </source>
</evidence>
<evidence type="ECO:0000256" key="5">
    <source>
        <dbReference type="ARBA" id="ARBA00023244"/>
    </source>
</evidence>
<dbReference type="SUPFAM" id="SSF69618">
    <property type="entry name" value="HemD-like"/>
    <property type="match status" value="1"/>
</dbReference>
<dbReference type="Proteomes" id="UP000321199">
    <property type="component" value="Chromosome"/>
</dbReference>
<dbReference type="CDD" id="cd06578">
    <property type="entry name" value="HemD"/>
    <property type="match status" value="1"/>
</dbReference>
<dbReference type="GO" id="GO:0006780">
    <property type="term" value="P:uroporphyrinogen III biosynthetic process"/>
    <property type="evidence" value="ECO:0007669"/>
    <property type="project" value="UniProtKB-UniRule"/>
</dbReference>
<dbReference type="PANTHER" id="PTHR38042:SF1">
    <property type="entry name" value="UROPORPHYRINOGEN-III SYNTHASE, CHLOROPLASTIC"/>
    <property type="match status" value="1"/>
</dbReference>
<evidence type="ECO:0000259" key="10">
    <source>
        <dbReference type="Pfam" id="PF02602"/>
    </source>
</evidence>
<gene>
    <name evidence="11" type="ORF">FOZ74_13800</name>
</gene>
<evidence type="ECO:0000256" key="3">
    <source>
        <dbReference type="ARBA" id="ARBA00013109"/>
    </source>
</evidence>
<keyword evidence="12" id="KW-1185">Reference proteome</keyword>
<dbReference type="InterPro" id="IPR003754">
    <property type="entry name" value="4pyrrol_synth_uPrphyn_synth"/>
</dbReference>
<comment type="function">
    <text evidence="6 9">Catalyzes cyclization of the linear tetrapyrrole, hydroxymethylbilane, to the macrocyclic uroporphyrinogen III.</text>
</comment>
<sequence length="273" mass="29035">MPERWLRRTIVTRAAPDAERWVAALQQQGIAALALPLLAIRALSVPALRQGLQQARQRSGDYQALMFVSGNAVRHFFEQNTAQTLAGPAPAAIKTRCWAPGPGTVRALQSCGVPAALIDGPHDHAAQFDSEALWQQVAPQIGPGTRVLVVRGTGDPQCAQGQGRDWLARRLAAAGARVDLIASYERCAPPLDESAQALARAAAGDGSLWLFSSSEALAHLPALAPGQDWSGARALATHPRIAEAARRAGFAQVRDCRPALADVAASIKSWHEH</sequence>